<dbReference type="AlphaFoldDB" id="A0AA40D6S6"/>
<evidence type="ECO:0000313" key="1">
    <source>
        <dbReference type="EMBL" id="KAK0664918.1"/>
    </source>
</evidence>
<organism evidence="1 2">
    <name type="scientific">Lasiodiplodia hormozganensis</name>
    <dbReference type="NCBI Taxonomy" id="869390"/>
    <lineage>
        <taxon>Eukaryota</taxon>
        <taxon>Fungi</taxon>
        <taxon>Dikarya</taxon>
        <taxon>Ascomycota</taxon>
        <taxon>Pezizomycotina</taxon>
        <taxon>Dothideomycetes</taxon>
        <taxon>Dothideomycetes incertae sedis</taxon>
        <taxon>Botryosphaeriales</taxon>
        <taxon>Botryosphaeriaceae</taxon>
        <taxon>Lasiodiplodia</taxon>
    </lineage>
</organism>
<evidence type="ECO:0000313" key="2">
    <source>
        <dbReference type="Proteomes" id="UP001175001"/>
    </source>
</evidence>
<dbReference type="EMBL" id="JAUJDW010000001">
    <property type="protein sequence ID" value="KAK0664918.1"/>
    <property type="molecule type" value="Genomic_DNA"/>
</dbReference>
<proteinExistence type="predicted"/>
<gene>
    <name evidence="1" type="ORF">DIS24_g35</name>
</gene>
<sequence>MYKIPGAGRQDGLEVDVELVEATLELVDIEGVAEGVIDDVVEDPAEEDPVEEGPVEEGPLETVVLQDEELDVEDMLLLEPEALKPVEEDELGLVKEELLDEAVLKVPEGVVAVV</sequence>
<reference evidence="1" key="1">
    <citation type="submission" date="2023-06" db="EMBL/GenBank/DDBJ databases">
        <title>Multi-omics analyses reveal the molecular pathogenesis toolkit of Lasiodiplodia hormozganensis, a cross-kingdom pathogen.</title>
        <authorList>
            <person name="Felix C."/>
            <person name="Meneses R."/>
            <person name="Goncalves M.F.M."/>
            <person name="Tilleman L."/>
            <person name="Duarte A.S."/>
            <person name="Jorrin-Novo J.V."/>
            <person name="Van De Peer Y."/>
            <person name="Deforce D."/>
            <person name="Van Nieuwerburgh F."/>
            <person name="Esteves A.C."/>
            <person name="Alves A."/>
        </authorList>
    </citation>
    <scope>NUCLEOTIDE SEQUENCE</scope>
    <source>
        <strain evidence="1">CBS 339.90</strain>
    </source>
</reference>
<protein>
    <submittedName>
        <fullName evidence="1">Uncharacterized protein</fullName>
    </submittedName>
</protein>
<accession>A0AA40D6S6</accession>
<dbReference type="Proteomes" id="UP001175001">
    <property type="component" value="Unassembled WGS sequence"/>
</dbReference>
<comment type="caution">
    <text evidence="1">The sequence shown here is derived from an EMBL/GenBank/DDBJ whole genome shotgun (WGS) entry which is preliminary data.</text>
</comment>
<keyword evidence="2" id="KW-1185">Reference proteome</keyword>
<name>A0AA40D6S6_9PEZI</name>